<feature type="region of interest" description="Disordered" evidence="1">
    <location>
        <begin position="1"/>
        <end position="24"/>
    </location>
</feature>
<reference evidence="3" key="1">
    <citation type="submission" date="2020-04" db="EMBL/GenBank/DDBJ databases">
        <title>Genome analysis and biological profiling of marine Cellulosimicrobium funkei MOSEL-ME6.</title>
        <authorList>
            <person name="Tanveer F."/>
            <person name="Xie Y."/>
            <person name="Shinwari Z.K."/>
        </authorList>
    </citation>
    <scope>NUCLEOTIDE SEQUENCE [LARGE SCALE GENOMIC DNA]</scope>
    <source>
        <strain evidence="3">MOSEL-ME25</strain>
    </source>
</reference>
<evidence type="ECO:0000313" key="2">
    <source>
        <dbReference type="EMBL" id="MDB0579708.1"/>
    </source>
</evidence>
<accession>A0ABT4YGK8</accession>
<dbReference type="RefSeq" id="WP_156964946.1">
    <property type="nucleotide sequence ID" value="NZ_JABEVU030000001.1"/>
</dbReference>
<sequence>MVPDKKGSAVHQMKEAGEKPPDEHNFKIQNNYWINLLKSVILEAGYLRKQKGV</sequence>
<name>A0ABT4YGK8_9STAP</name>
<protein>
    <submittedName>
        <fullName evidence="2">Uncharacterized protein</fullName>
    </submittedName>
</protein>
<dbReference type="GeneID" id="77846502"/>
<reference evidence="2 3" key="2">
    <citation type="submission" date="2022-12" db="EMBL/GenBank/DDBJ databases">
        <title>Genome analysis and biological profiling of marine Salinicoccus roseus MOSEL-ME25.</title>
        <authorList>
            <person name="Mirza F.T."/>
            <person name="Xie Y."/>
            <person name="Shinwari Z.K."/>
        </authorList>
    </citation>
    <scope>NUCLEOTIDE SEQUENCE [LARGE SCALE GENOMIC DNA]</scope>
    <source>
        <strain evidence="2 3">MOSEL-ME25</strain>
    </source>
</reference>
<organism evidence="2 3">
    <name type="scientific">Salinicoccus roseus</name>
    <dbReference type="NCBI Taxonomy" id="45670"/>
    <lineage>
        <taxon>Bacteria</taxon>
        <taxon>Bacillati</taxon>
        <taxon>Bacillota</taxon>
        <taxon>Bacilli</taxon>
        <taxon>Bacillales</taxon>
        <taxon>Staphylococcaceae</taxon>
        <taxon>Salinicoccus</taxon>
    </lineage>
</organism>
<evidence type="ECO:0000256" key="1">
    <source>
        <dbReference type="SAM" id="MobiDB-lite"/>
    </source>
</evidence>
<keyword evidence="3" id="KW-1185">Reference proteome</keyword>
<dbReference type="Proteomes" id="UP000527860">
    <property type="component" value="Unassembled WGS sequence"/>
</dbReference>
<evidence type="ECO:0000313" key="3">
    <source>
        <dbReference type="Proteomes" id="UP000527860"/>
    </source>
</evidence>
<gene>
    <name evidence="2" type="ORF">F7P68_0004120</name>
</gene>
<proteinExistence type="predicted"/>
<dbReference type="EMBL" id="JABEVU030000001">
    <property type="protein sequence ID" value="MDB0579708.1"/>
    <property type="molecule type" value="Genomic_DNA"/>
</dbReference>
<comment type="caution">
    <text evidence="2">The sequence shown here is derived from an EMBL/GenBank/DDBJ whole genome shotgun (WGS) entry which is preliminary data.</text>
</comment>